<name>A0A7R8X8F4_9CRUS</name>
<evidence type="ECO:0000256" key="11">
    <source>
        <dbReference type="ARBA" id="ARBA00049303"/>
    </source>
</evidence>
<dbReference type="FunFam" id="2.70.160.11:FF:000001">
    <property type="entry name" value="Blast:Protein arginine N-methyltransferase 1"/>
    <property type="match status" value="1"/>
</dbReference>
<dbReference type="Pfam" id="PF06325">
    <property type="entry name" value="PrmA"/>
    <property type="match status" value="1"/>
</dbReference>
<protein>
    <recommendedName>
        <fullName evidence="12">Actin-related protein 6</fullName>
        <ecNumber evidence="4">2.1.1.319</ecNumber>
    </recommendedName>
</protein>
<dbReference type="EMBL" id="CAJPEV010000806">
    <property type="protein sequence ID" value="CAG0888696.1"/>
    <property type="molecule type" value="Genomic_DNA"/>
</dbReference>
<keyword evidence="5" id="KW-0963">Cytoplasm</keyword>
<evidence type="ECO:0000256" key="13">
    <source>
        <dbReference type="PROSITE-ProRule" id="PRU01015"/>
    </source>
</evidence>
<comment type="catalytic activity">
    <reaction evidence="11">
        <text>L-arginyl-[protein] + S-adenosyl-L-methionine = N(omega)-methyl-L-arginyl-[protein] + S-adenosyl-L-homocysteine + H(+)</text>
        <dbReference type="Rhea" id="RHEA:48100"/>
        <dbReference type="Rhea" id="RHEA-COMP:10532"/>
        <dbReference type="Rhea" id="RHEA-COMP:11990"/>
        <dbReference type="ChEBI" id="CHEBI:15378"/>
        <dbReference type="ChEBI" id="CHEBI:29965"/>
        <dbReference type="ChEBI" id="CHEBI:57856"/>
        <dbReference type="ChEBI" id="CHEBI:59789"/>
        <dbReference type="ChEBI" id="CHEBI:65280"/>
    </reaction>
    <physiologicalReaction direction="left-to-right" evidence="11">
        <dbReference type="Rhea" id="RHEA:48101"/>
    </physiologicalReaction>
</comment>
<dbReference type="Gene3D" id="3.30.420.40">
    <property type="match status" value="2"/>
</dbReference>
<dbReference type="Gene3D" id="3.40.50.150">
    <property type="entry name" value="Vaccinia Virus protein VP39"/>
    <property type="match status" value="1"/>
</dbReference>
<comment type="similarity">
    <text evidence="3">Belongs to the actin family. ARP6 subfamily.</text>
</comment>
<evidence type="ECO:0000313" key="17">
    <source>
        <dbReference type="Proteomes" id="UP000677054"/>
    </source>
</evidence>
<proteinExistence type="inferred from homology"/>
<feature type="region of interest" description="Disordered" evidence="14">
    <location>
        <begin position="110"/>
        <end position="147"/>
    </location>
</feature>
<evidence type="ECO:0000256" key="7">
    <source>
        <dbReference type="ARBA" id="ARBA00022679"/>
    </source>
</evidence>
<dbReference type="GO" id="GO:0032259">
    <property type="term" value="P:methylation"/>
    <property type="evidence" value="ECO:0007669"/>
    <property type="project" value="UniProtKB-KW"/>
</dbReference>
<evidence type="ECO:0000256" key="2">
    <source>
        <dbReference type="ARBA" id="ARBA00004245"/>
    </source>
</evidence>
<dbReference type="InterPro" id="IPR055135">
    <property type="entry name" value="PRMT_dom"/>
</dbReference>
<dbReference type="PANTHER" id="PTHR11006:SF124">
    <property type="entry name" value="ARGININE METHYLTRANSFERASE 1-RELATED"/>
    <property type="match status" value="1"/>
</dbReference>
<dbReference type="PANTHER" id="PTHR11006">
    <property type="entry name" value="PROTEIN ARGININE N-METHYLTRANSFERASE"/>
    <property type="match status" value="1"/>
</dbReference>
<evidence type="ECO:0000256" key="8">
    <source>
        <dbReference type="ARBA" id="ARBA00022691"/>
    </source>
</evidence>
<evidence type="ECO:0000256" key="10">
    <source>
        <dbReference type="ARBA" id="ARBA00023242"/>
    </source>
</evidence>
<dbReference type="GO" id="GO:0035242">
    <property type="term" value="F:protein-arginine omega-N asymmetric methyltransferase activity"/>
    <property type="evidence" value="ECO:0007669"/>
    <property type="project" value="UniProtKB-EC"/>
</dbReference>
<keyword evidence="17" id="KW-1185">Reference proteome</keyword>
<evidence type="ECO:0000313" key="16">
    <source>
        <dbReference type="EMBL" id="CAD7245219.1"/>
    </source>
</evidence>
<dbReference type="AlphaFoldDB" id="A0A7R8X8F4"/>
<dbReference type="OrthoDB" id="7848332at2759"/>
<dbReference type="Proteomes" id="UP000677054">
    <property type="component" value="Unassembled WGS sequence"/>
</dbReference>
<reference evidence="16" key="1">
    <citation type="submission" date="2020-11" db="EMBL/GenBank/DDBJ databases">
        <authorList>
            <person name="Tran Van P."/>
        </authorList>
    </citation>
    <scope>NUCLEOTIDE SEQUENCE</scope>
</reference>
<feature type="compositionally biased region" description="Basic and acidic residues" evidence="14">
    <location>
        <begin position="237"/>
        <end position="260"/>
    </location>
</feature>
<dbReference type="SMART" id="SM00268">
    <property type="entry name" value="ACTIN"/>
    <property type="match status" value="1"/>
</dbReference>
<feature type="domain" description="Protein arginine N-methyltransferase" evidence="15">
    <location>
        <begin position="572"/>
        <end position="731"/>
    </location>
</feature>
<organism evidence="16">
    <name type="scientific">Darwinula stevensoni</name>
    <dbReference type="NCBI Taxonomy" id="69355"/>
    <lineage>
        <taxon>Eukaryota</taxon>
        <taxon>Metazoa</taxon>
        <taxon>Ecdysozoa</taxon>
        <taxon>Arthropoda</taxon>
        <taxon>Crustacea</taxon>
        <taxon>Oligostraca</taxon>
        <taxon>Ostracoda</taxon>
        <taxon>Podocopa</taxon>
        <taxon>Podocopida</taxon>
        <taxon>Darwinulocopina</taxon>
        <taxon>Darwinuloidea</taxon>
        <taxon>Darwinulidae</taxon>
        <taxon>Darwinula</taxon>
    </lineage>
</organism>
<evidence type="ECO:0000256" key="4">
    <source>
        <dbReference type="ARBA" id="ARBA00011925"/>
    </source>
</evidence>
<keyword evidence="6 13" id="KW-0489">Methyltransferase</keyword>
<feature type="region of interest" description="Disordered" evidence="14">
    <location>
        <begin position="39"/>
        <end position="75"/>
    </location>
</feature>
<evidence type="ECO:0000256" key="3">
    <source>
        <dbReference type="ARBA" id="ARBA00005665"/>
    </source>
</evidence>
<evidence type="ECO:0000256" key="14">
    <source>
        <dbReference type="SAM" id="MobiDB-lite"/>
    </source>
</evidence>
<dbReference type="InterPro" id="IPR004000">
    <property type="entry name" value="Actin"/>
</dbReference>
<evidence type="ECO:0000256" key="6">
    <source>
        <dbReference type="ARBA" id="ARBA00022603"/>
    </source>
</evidence>
<dbReference type="CDD" id="cd02440">
    <property type="entry name" value="AdoMet_MTases"/>
    <property type="match status" value="1"/>
</dbReference>
<feature type="compositionally biased region" description="Basic and acidic residues" evidence="14">
    <location>
        <begin position="39"/>
        <end position="51"/>
    </location>
</feature>
<evidence type="ECO:0000256" key="5">
    <source>
        <dbReference type="ARBA" id="ARBA00022490"/>
    </source>
</evidence>
<dbReference type="Pfam" id="PF00022">
    <property type="entry name" value="Actin"/>
    <property type="match status" value="1"/>
</dbReference>
<dbReference type="GO" id="GO:0005856">
    <property type="term" value="C:cytoskeleton"/>
    <property type="evidence" value="ECO:0007669"/>
    <property type="project" value="UniProtKB-SubCell"/>
</dbReference>
<keyword evidence="10" id="KW-0539">Nucleus</keyword>
<dbReference type="EC" id="2.1.1.319" evidence="4"/>
<dbReference type="FunFam" id="3.90.640.10:FF:000014">
    <property type="entry name" value="Putative actin-related protein 6"/>
    <property type="match status" value="1"/>
</dbReference>
<evidence type="ECO:0000259" key="15">
    <source>
        <dbReference type="Pfam" id="PF22528"/>
    </source>
</evidence>
<dbReference type="CDD" id="cd10210">
    <property type="entry name" value="ASKHA_NBD_Arp6"/>
    <property type="match status" value="1"/>
</dbReference>
<feature type="region of interest" description="Disordered" evidence="14">
    <location>
        <begin position="237"/>
        <end position="290"/>
    </location>
</feature>
<dbReference type="InterPro" id="IPR043129">
    <property type="entry name" value="ATPase_NBD"/>
</dbReference>
<dbReference type="Gene3D" id="2.30.36.70">
    <property type="entry name" value="Actin, Chain A, domain 2"/>
    <property type="match status" value="1"/>
</dbReference>
<dbReference type="SUPFAM" id="SSF53335">
    <property type="entry name" value="S-adenosyl-L-methionine-dependent methyltransferases"/>
    <property type="match status" value="1"/>
</dbReference>
<keyword evidence="8 13" id="KW-0949">S-adenosyl-L-methionine</keyword>
<keyword evidence="9" id="KW-0206">Cytoskeleton</keyword>
<dbReference type="GO" id="GO:0005634">
    <property type="term" value="C:nucleus"/>
    <property type="evidence" value="ECO:0007669"/>
    <property type="project" value="UniProtKB-SubCell"/>
</dbReference>
<comment type="subcellular location">
    <subcellularLocation>
        <location evidence="2">Cytoplasm</location>
        <location evidence="2">Cytoskeleton</location>
    </subcellularLocation>
    <subcellularLocation>
        <location evidence="1">Nucleus</location>
    </subcellularLocation>
</comment>
<dbReference type="InterPro" id="IPR025799">
    <property type="entry name" value="Arg_MeTrfase"/>
</dbReference>
<feature type="compositionally biased region" description="Polar residues" evidence="14">
    <location>
        <begin position="113"/>
        <end position="122"/>
    </location>
</feature>
<dbReference type="FunFam" id="3.40.50.150:FF:000003">
    <property type="entry name" value="Blast:Protein arginine N-methyltransferase 1"/>
    <property type="match status" value="1"/>
</dbReference>
<dbReference type="SUPFAM" id="SSF53067">
    <property type="entry name" value="Actin-like ATPase domain"/>
    <property type="match status" value="2"/>
</dbReference>
<dbReference type="GO" id="GO:0035241">
    <property type="term" value="F:protein-arginine omega-N monomethyltransferase activity"/>
    <property type="evidence" value="ECO:0007669"/>
    <property type="project" value="TreeGrafter"/>
</dbReference>
<dbReference type="GO" id="GO:0042054">
    <property type="term" value="F:histone methyltransferase activity"/>
    <property type="evidence" value="ECO:0007669"/>
    <property type="project" value="TreeGrafter"/>
</dbReference>
<gene>
    <name evidence="16" type="ORF">DSTB1V02_LOCUS5093</name>
</gene>
<dbReference type="InterPro" id="IPR029063">
    <property type="entry name" value="SAM-dependent_MTases_sf"/>
</dbReference>
<evidence type="ECO:0000256" key="1">
    <source>
        <dbReference type="ARBA" id="ARBA00004123"/>
    </source>
</evidence>
<feature type="compositionally biased region" description="Polar residues" evidence="14">
    <location>
        <begin position="265"/>
        <end position="276"/>
    </location>
</feature>
<dbReference type="Gene3D" id="2.70.160.11">
    <property type="entry name" value="Hnrnp arginine n-methyltransferase1"/>
    <property type="match status" value="1"/>
</dbReference>
<keyword evidence="7 13" id="KW-0808">Transferase</keyword>
<dbReference type="PROSITE" id="PS51678">
    <property type="entry name" value="SAM_MT_PRMT"/>
    <property type="match status" value="1"/>
</dbReference>
<evidence type="ECO:0000256" key="9">
    <source>
        <dbReference type="ARBA" id="ARBA00023212"/>
    </source>
</evidence>
<dbReference type="FunFam" id="2.30.36.70:FF:000003">
    <property type="entry name" value="Actin-related protein 6"/>
    <property type="match status" value="1"/>
</dbReference>
<dbReference type="Pfam" id="PF22528">
    <property type="entry name" value="PRMT_C"/>
    <property type="match status" value="1"/>
</dbReference>
<sequence>MTAAILQQTADYIYQLEQEKTRLLAQNSQLKRLLDHQHALNDSDGGRDSPMPKRKKASPVPVDSLDDCGGKNKEDSIDEIRREMIDLRMQLDRERRLRLMIEDQTRSLEAKLQAQSSRNHASGPNHKKGFTYLKSDSSTPPETPGMVLGPGEEVLVTAVKYNHHYAKEESCSSNPSPPPVSILKPILEPQQPQPVISEPPPQQVYVTNSSRQSLETIVEAIRHLEGDHLFDEIAHEEHEKLEERDTCNPSEEGRGAKGDEDQPLELTTQSRRNGSGNEPRPAEGLRRSSSVCDMVERELESYQHGMGAMNVRVEWVVFAGQVPRCFDQAGMLGLPFGSANYPRVPRRCYDLFWYSKPDPLRNCLFICHGSSHEGLRLQTFIMSGGNTGAEMETGDQVKPIPSVKENGEASVSDLSVDEMTSKDYYFDSYAHFGIHEEMLKDEVRTMTYRNAMYYNKHLFKDKIVLDVGCGTGILSMFAARAGASMVIGIDCSNIVDHARTIVQQNNLQDALFTVIVIIKGKVEEVTLPQGVEKVDIIISEWMGYCLFYESMLETVLFARDKWLAPGGLMFPDRATLFLCAIEDRQYKDEKINWWDNVYGFNMACIKNVAISEPLVDVVDPKQVVTNACLLKEVDLYTVSVDELDFETPFYLTVRRNDYIQALVTFFTIDFTKCHTRITFSTSPEHTYTHWKQTVFYLKDSLTVKKGEEIQGHFLMRRNKRNKRDLDFEITVVFDGELSIPFPLEEERLEIKKHVFISLEVGKKWLILDNGAMYSKSGFSQQEQPRVMPNCVMKARSERRRPFIGDQIDDCCDTSGLFFILAHEKGYLVNWEVQKTVWDYIFGKEVYNVDFSETGLLITEPIFNFSSIQETLSEIFFEEYEFNSLLRNLHNPDVDGLHFLCAAADLSARKYKEGHPESMCCLVVDSGFSFTHIVPYVEGKKWKKGILRIDVGGKVLTNHLKEIISYRQLHVMDETHVINQVKEDACYVSLDFMGDMARTRQRGPANTVVLDYVLPDYTTVRRGYIRDLSRPLDGSEQILRMNNERFTVPELLFHPSDVGIMEMGIPEAIVHTVTTHSADFIQPHLLNNIVLTGGSSLFANFRERVARDVRSLAPSHLDVNVHLPSNSMLYPWEGGKIMAEDAKYISDMVVTRTDYEEFGYNLCLERFDV</sequence>
<dbReference type="EMBL" id="LR900323">
    <property type="protein sequence ID" value="CAD7245219.1"/>
    <property type="molecule type" value="Genomic_DNA"/>
</dbReference>
<accession>A0A7R8X8F4</accession>
<dbReference type="Gene3D" id="3.90.640.10">
    <property type="entry name" value="Actin, Chain A, domain 4"/>
    <property type="match status" value="1"/>
</dbReference>
<evidence type="ECO:0000256" key="12">
    <source>
        <dbReference type="ARBA" id="ARBA00074635"/>
    </source>
</evidence>